<feature type="signal peptide" evidence="1">
    <location>
        <begin position="1"/>
        <end position="24"/>
    </location>
</feature>
<protein>
    <recommendedName>
        <fullName evidence="4">Helix-hairpin-helix domain-containing protein</fullName>
    </recommendedName>
</protein>
<evidence type="ECO:0000313" key="2">
    <source>
        <dbReference type="EMBL" id="CAH2031777.1"/>
    </source>
</evidence>
<dbReference type="EMBL" id="OW150024">
    <property type="protein sequence ID" value="CAH2031777.1"/>
    <property type="molecule type" value="Genomic_DNA"/>
</dbReference>
<evidence type="ECO:0000313" key="3">
    <source>
        <dbReference type="Proteomes" id="UP001295463"/>
    </source>
</evidence>
<dbReference type="Proteomes" id="UP001295463">
    <property type="component" value="Chromosome"/>
</dbReference>
<name>A0ABM9DBK8_9BACT</name>
<reference evidence="2 3" key="1">
    <citation type="submission" date="2022-03" db="EMBL/GenBank/DDBJ databases">
        <authorList>
            <person name="Koch H."/>
        </authorList>
    </citation>
    <scope>NUCLEOTIDE SEQUENCE [LARGE SCALE GENOMIC DNA]</scope>
    <source>
        <strain evidence="2 3">G1</strain>
    </source>
</reference>
<keyword evidence="3" id="KW-1185">Reference proteome</keyword>
<gene>
    <name evidence="2" type="ORF">GEAMG1_1942</name>
</gene>
<dbReference type="Gene3D" id="1.10.150.320">
    <property type="entry name" value="Photosystem II 12 kDa extrinsic protein"/>
    <property type="match status" value="1"/>
</dbReference>
<dbReference type="Pfam" id="PF12836">
    <property type="entry name" value="HHH_3"/>
    <property type="match status" value="1"/>
</dbReference>
<proteinExistence type="predicted"/>
<organism evidence="2 3">
    <name type="scientific">Trichlorobacter ammonificans</name>
    <dbReference type="NCBI Taxonomy" id="2916410"/>
    <lineage>
        <taxon>Bacteria</taxon>
        <taxon>Pseudomonadati</taxon>
        <taxon>Thermodesulfobacteriota</taxon>
        <taxon>Desulfuromonadia</taxon>
        <taxon>Geobacterales</taxon>
        <taxon>Geobacteraceae</taxon>
        <taxon>Trichlorobacter</taxon>
    </lineage>
</organism>
<dbReference type="RefSeq" id="WP_305732573.1">
    <property type="nucleotide sequence ID" value="NZ_OW150024.1"/>
</dbReference>
<keyword evidence="1" id="KW-0732">Signal</keyword>
<dbReference type="SUPFAM" id="SSF81585">
    <property type="entry name" value="PsbU/PolX domain-like"/>
    <property type="match status" value="1"/>
</dbReference>
<evidence type="ECO:0008006" key="4">
    <source>
        <dbReference type="Google" id="ProtNLM"/>
    </source>
</evidence>
<sequence length="133" mass="14518">MKRKLVGIICCVAILGLSATVVRAVEEDEAPRKPRKVVKPVKKTDVKKKSKVPLSKLVDINAASKAELKKLPTITDELADKIIAGRPYASKAWLVTNKVVPEANYEAIRGLIAVKNPQAALQQLQQQKGGQKK</sequence>
<accession>A0ABM9DBK8</accession>
<evidence type="ECO:0000256" key="1">
    <source>
        <dbReference type="SAM" id="SignalP"/>
    </source>
</evidence>
<feature type="chain" id="PRO_5045115039" description="Helix-hairpin-helix domain-containing protein" evidence="1">
    <location>
        <begin position="25"/>
        <end position="133"/>
    </location>
</feature>